<proteinExistence type="predicted"/>
<reference evidence="1" key="1">
    <citation type="submission" date="2012-09" db="EMBL/GenBank/DDBJ databases">
        <authorList>
            <person name="Martin A.A."/>
        </authorList>
    </citation>
    <scope>NUCLEOTIDE SEQUENCE</scope>
</reference>
<dbReference type="AlphaFoldDB" id="A0A0K0CV02"/>
<dbReference type="Proteomes" id="UP000035642">
    <property type="component" value="Unassembled WGS sequence"/>
</dbReference>
<sequence>MACYNQFRHESFISTELDLCAPLASMNYELEFSLASCTAEWLFKVSSRLFGQKPKSIHKLNLKFESKTTTSICMFLSSPLASPQQEQKMPETFSF</sequence>
<keyword evidence="1" id="KW-1185">Reference proteome</keyword>
<dbReference type="WBParaSite" id="ACAC_0000110701-mRNA-1">
    <property type="protein sequence ID" value="ACAC_0000110701-mRNA-1"/>
    <property type="gene ID" value="ACAC_0000110701"/>
</dbReference>
<protein>
    <submittedName>
        <fullName evidence="2">Uncharacterized protein</fullName>
    </submittedName>
</protein>
<evidence type="ECO:0000313" key="1">
    <source>
        <dbReference type="Proteomes" id="UP000035642"/>
    </source>
</evidence>
<name>A0A0K0CV02_ANGCA</name>
<reference evidence="2" key="2">
    <citation type="submission" date="2017-02" db="UniProtKB">
        <authorList>
            <consortium name="WormBaseParasite"/>
        </authorList>
    </citation>
    <scope>IDENTIFICATION</scope>
</reference>
<accession>A0A0K0CV02</accession>
<organism evidence="1 2">
    <name type="scientific">Angiostrongylus cantonensis</name>
    <name type="common">Rat lungworm</name>
    <dbReference type="NCBI Taxonomy" id="6313"/>
    <lineage>
        <taxon>Eukaryota</taxon>
        <taxon>Metazoa</taxon>
        <taxon>Ecdysozoa</taxon>
        <taxon>Nematoda</taxon>
        <taxon>Chromadorea</taxon>
        <taxon>Rhabditida</taxon>
        <taxon>Rhabditina</taxon>
        <taxon>Rhabditomorpha</taxon>
        <taxon>Strongyloidea</taxon>
        <taxon>Metastrongylidae</taxon>
        <taxon>Angiostrongylus</taxon>
    </lineage>
</organism>
<evidence type="ECO:0000313" key="2">
    <source>
        <dbReference type="WBParaSite" id="ACAC_0000110701-mRNA-1"/>
    </source>
</evidence>